<reference evidence="1 2" key="1">
    <citation type="submission" date="2013-04" db="EMBL/GenBank/DDBJ databases">
        <title>The Genome Sequence of Parabacteroides goldsteinii DSM 19448.</title>
        <authorList>
            <consortium name="The Broad Institute Genomics Platform"/>
            <person name="Earl A."/>
            <person name="Ward D."/>
            <person name="Feldgarden M."/>
            <person name="Gevers D."/>
            <person name="Martens E."/>
            <person name="Sakamoto M."/>
            <person name="Benno Y."/>
            <person name="Song Y."/>
            <person name="Liu C."/>
            <person name="Lee J."/>
            <person name="Bolanos M."/>
            <person name="Vaisanen M.L."/>
            <person name="Finegold S.M."/>
            <person name="Walker B."/>
            <person name="Young S."/>
            <person name="Zeng Q."/>
            <person name="Gargeya S."/>
            <person name="Fitzgerald M."/>
            <person name="Haas B."/>
            <person name="Abouelleil A."/>
            <person name="Allen A.W."/>
            <person name="Alvarado L."/>
            <person name="Arachchi H.M."/>
            <person name="Berlin A.M."/>
            <person name="Chapman S.B."/>
            <person name="Gainer-Dewar J."/>
            <person name="Goldberg J."/>
            <person name="Griggs A."/>
            <person name="Gujja S."/>
            <person name="Hansen M."/>
            <person name="Howarth C."/>
            <person name="Imamovic A."/>
            <person name="Ireland A."/>
            <person name="Larimer J."/>
            <person name="McCowan C."/>
            <person name="Murphy C."/>
            <person name="Pearson M."/>
            <person name="Poon T.W."/>
            <person name="Priest M."/>
            <person name="Roberts A."/>
            <person name="Saif S."/>
            <person name="Shea T."/>
            <person name="Sisk P."/>
            <person name="Sykes S."/>
            <person name="Wortman J."/>
            <person name="Nusbaum C."/>
            <person name="Birren B."/>
        </authorList>
    </citation>
    <scope>NUCLEOTIDE SEQUENCE [LARGE SCALE GENOMIC DNA]</scope>
    <source>
        <strain evidence="1 2">DSM 19448</strain>
    </source>
</reference>
<organism evidence="1 2">
    <name type="scientific">Parabacteroides goldsteinii DSM 19448 = WAL 12034</name>
    <dbReference type="NCBI Taxonomy" id="927665"/>
    <lineage>
        <taxon>Bacteria</taxon>
        <taxon>Pseudomonadati</taxon>
        <taxon>Bacteroidota</taxon>
        <taxon>Bacteroidia</taxon>
        <taxon>Bacteroidales</taxon>
        <taxon>Tannerellaceae</taxon>
        <taxon>Parabacteroides</taxon>
    </lineage>
</organism>
<dbReference type="RefSeq" id="WP_046145549.1">
    <property type="nucleotide sequence ID" value="NZ_KQ033912.1"/>
</dbReference>
<dbReference type="Proteomes" id="UP000033047">
    <property type="component" value="Unassembled WGS sequence"/>
</dbReference>
<dbReference type="HOGENOM" id="CLU_074803_0_0_10"/>
<comment type="caution">
    <text evidence="1">The sequence shown here is derived from an EMBL/GenBank/DDBJ whole genome shotgun (WGS) entry which is preliminary data.</text>
</comment>
<accession>A0A0F5JJ42</accession>
<dbReference type="SUPFAM" id="SSF56300">
    <property type="entry name" value="Metallo-dependent phosphatases"/>
    <property type="match status" value="1"/>
</dbReference>
<gene>
    <name evidence="1" type="ORF">HMPREF1535_01176</name>
</gene>
<dbReference type="STRING" id="927665.HMPREF1535_01176"/>
<protein>
    <submittedName>
        <fullName evidence="1">Uncharacterized protein</fullName>
    </submittedName>
</protein>
<dbReference type="PANTHER" id="PTHR43143">
    <property type="entry name" value="METALLOPHOSPHOESTERASE, CALCINEURIN SUPERFAMILY"/>
    <property type="match status" value="1"/>
</dbReference>
<dbReference type="Gene3D" id="3.60.21.10">
    <property type="match status" value="1"/>
</dbReference>
<dbReference type="InterPro" id="IPR029052">
    <property type="entry name" value="Metallo-depent_PP-like"/>
</dbReference>
<dbReference type="AlphaFoldDB" id="A0A0F5JJ42"/>
<evidence type="ECO:0000313" key="2">
    <source>
        <dbReference type="Proteomes" id="UP000033047"/>
    </source>
</evidence>
<dbReference type="InterPro" id="IPR051918">
    <property type="entry name" value="STPP_CPPED1"/>
</dbReference>
<dbReference type="PATRIC" id="fig|927665.4.peg.1201"/>
<proteinExistence type="predicted"/>
<dbReference type="PANTHER" id="PTHR43143:SF1">
    <property type="entry name" value="SERINE_THREONINE-PROTEIN PHOSPHATASE CPPED1"/>
    <property type="match status" value="1"/>
</dbReference>
<dbReference type="EMBL" id="AQHV01000008">
    <property type="protein sequence ID" value="KKB57729.1"/>
    <property type="molecule type" value="Genomic_DNA"/>
</dbReference>
<name>A0A0F5JJ42_9BACT</name>
<dbReference type="PROSITE" id="PS51257">
    <property type="entry name" value="PROKAR_LIPOPROTEIN"/>
    <property type="match status" value="1"/>
</dbReference>
<evidence type="ECO:0000313" key="1">
    <source>
        <dbReference type="EMBL" id="KKB57729.1"/>
    </source>
</evidence>
<sequence>MNYLKLVHLFLAVTMMGTVMISCVKKEAPVRFAIASDFHAPDVPGGKERVETFIKAASDENVDFIIELGDFCRLDSASQVYRDVWNSFKGEKHHAIGNHDLDRYSVDEYVVGMGMPNRYYSFDKGNFHFVVLDGNNYSDGEEIHHYDHANYGKYPLSNHSYMDKEQMEWLEKDLASTDLKTVLLSHQSLDSELKNGVEVRNILEKENKRAGFKKVLLAFSGHNHSNYTKNINGITYMQINSASYVWIGKETMTEKRFPKEINDKYGLMAYSMMYDKPLYAIVTLTEEGADVKGVKADFMPPAPKEVGLGDSIGGYPLVSTIEDVYVEFTDK</sequence>